<dbReference type="InterPro" id="IPR011646">
    <property type="entry name" value="KAP_P-loop"/>
</dbReference>
<dbReference type="AlphaFoldDB" id="A0AAE9HYE5"/>
<dbReference type="InterPro" id="IPR052754">
    <property type="entry name" value="NTPase_KAP_P-loop"/>
</dbReference>
<evidence type="ECO:0000313" key="2">
    <source>
        <dbReference type="EMBL" id="URD67456.1"/>
    </source>
</evidence>
<dbReference type="RefSeq" id="WP_246327796.1">
    <property type="nucleotide sequence ID" value="NZ_CP097501.1"/>
</dbReference>
<proteinExistence type="predicted"/>
<dbReference type="Gene3D" id="3.40.50.300">
    <property type="entry name" value="P-loop containing nucleotide triphosphate hydrolases"/>
    <property type="match status" value="1"/>
</dbReference>
<accession>A0AAE9HYE5</accession>
<dbReference type="EMBL" id="CP097501">
    <property type="protein sequence ID" value="URD67456.1"/>
    <property type="molecule type" value="Genomic_DNA"/>
</dbReference>
<dbReference type="PANTHER" id="PTHR22674">
    <property type="entry name" value="NTPASE, KAP FAMILY P-LOOP DOMAIN-CONTAINING 1"/>
    <property type="match status" value="1"/>
</dbReference>
<organism evidence="2 3">
    <name type="scientific">Conchiformibius steedae DSM 2580</name>
    <dbReference type="NCBI Taxonomy" id="1121352"/>
    <lineage>
        <taxon>Bacteria</taxon>
        <taxon>Pseudomonadati</taxon>
        <taxon>Pseudomonadota</taxon>
        <taxon>Betaproteobacteria</taxon>
        <taxon>Neisseriales</taxon>
        <taxon>Neisseriaceae</taxon>
        <taxon>Conchiformibius</taxon>
    </lineage>
</organism>
<evidence type="ECO:0000313" key="3">
    <source>
        <dbReference type="Proteomes" id="UP001056819"/>
    </source>
</evidence>
<sequence length="594" mass="67627">MSESNLMWSDTESKEDYLNFGEVSQIITEILETEAMLPVSIGVFGNWGVGKSSLLNLIEQQIKPDEWIVIKFDAWLYQGFDDARAALLETIASHLIQAAKDNETILQKSKNLLARIDGLRLTGLLAEGAALVAGFPTFGLVSKIFGTAQNALDGIQDETESKQVVETGKNIVDSGKNLIKHKERQTPPQQIEEFRKEYGEILQDLGKKLVIVIDNLDRCLPANAIQTLEAIRLFLFLNHTAFIIAADEEMIRHSVAEHYKDLSYRHQIDYLDKLIQIPIRVPKAGVLEIRAYLYMLYAIHQKVPTEKLSILRQFLEIHLQHSWKSQSLSPEEVIQTIEEQNNQALLADFERANRIAPLLANSPNIHGNPRIVKRILNTIKMRAKIANKRQIPLEEAIITKLVIFERCVDSDVVTKFYQSINEKEGNSELLKDLENNNEQNLSDLSENKFIQTFIKEWAKLEPKLSDVDLRAAIYLSRETIPLNAYTAQLSQKAQDALSILLKITSRTGSQNTQNAIQQLTMDEQISVMETLVEQLRKVDNWDKKPDGFTGACLLAENSEDGAKILTRFIIELKNKGVNYPWFNTRLKNTTWYQE</sequence>
<feature type="domain" description="KAP NTPase" evidence="1">
    <location>
        <begin position="24"/>
        <end position="384"/>
    </location>
</feature>
<reference evidence="2" key="1">
    <citation type="submission" date="2022-05" db="EMBL/GenBank/DDBJ databases">
        <title>Alysiella filiformis genome sequencing.</title>
        <authorList>
            <person name="Viehboeck T."/>
        </authorList>
    </citation>
    <scope>NUCLEOTIDE SEQUENCE</scope>
    <source>
        <strain evidence="2">DSM 2580</strain>
    </source>
</reference>
<dbReference type="PANTHER" id="PTHR22674:SF6">
    <property type="entry name" value="NTPASE KAP FAMILY P-LOOP DOMAIN-CONTAINING PROTEIN 1"/>
    <property type="match status" value="1"/>
</dbReference>
<dbReference type="Proteomes" id="UP001056819">
    <property type="component" value="Chromosome"/>
</dbReference>
<dbReference type="Pfam" id="PF07693">
    <property type="entry name" value="KAP_NTPase"/>
    <property type="match status" value="1"/>
</dbReference>
<dbReference type="SUPFAM" id="SSF52540">
    <property type="entry name" value="P-loop containing nucleoside triphosphate hydrolases"/>
    <property type="match status" value="1"/>
</dbReference>
<dbReference type="InterPro" id="IPR027417">
    <property type="entry name" value="P-loop_NTPase"/>
</dbReference>
<evidence type="ECO:0000259" key="1">
    <source>
        <dbReference type="Pfam" id="PF07693"/>
    </source>
</evidence>
<protein>
    <submittedName>
        <fullName evidence="2">P-loop NTPase fold protein</fullName>
    </submittedName>
</protein>
<name>A0AAE9HYE5_9NEIS</name>
<gene>
    <name evidence="2" type="ORF">LNQ82_09790</name>
</gene>